<evidence type="ECO:0000313" key="2">
    <source>
        <dbReference type="Proteomes" id="UP000076079"/>
    </source>
</evidence>
<accession>A0A143PJA1</accession>
<name>A0A143PJA1_LUTPR</name>
<sequence length="182" mass="20079">MTRPAARRRRTRGTHVVRALVAVVLGYCLTFAWSMTIVDADAVPTDAEVQFARRSADLMQSTIFAALLQEFAETTPGNVEEGKHSISLIFDDRNESMRLVGEQEPLRANDMPRDPFEVTALEAAMQGQGYTAVEKVQGRWAYRRSVPLSNFHPACSMCHANFGPVNASQLVGALMLRVPVGN</sequence>
<keyword evidence="2" id="KW-1185">Reference proteome</keyword>
<dbReference type="OrthoDB" id="512644at2"/>
<reference evidence="2" key="2">
    <citation type="submission" date="2016-04" db="EMBL/GenBank/DDBJ databases">
        <title>First Complete Genome Sequence of a Subdivision 6 Acidobacterium.</title>
        <authorList>
            <person name="Huang S."/>
            <person name="Vieira S."/>
            <person name="Bunk B."/>
            <person name="Riedel T."/>
            <person name="Sproeer C."/>
            <person name="Overmann J."/>
        </authorList>
    </citation>
    <scope>NUCLEOTIDE SEQUENCE [LARGE SCALE GENOMIC DNA]</scope>
    <source>
        <strain evidence="2">DSM 100886 HEG_-6_39</strain>
    </source>
</reference>
<gene>
    <name evidence="1" type="ORF">LuPra_01686</name>
</gene>
<organism evidence="1 2">
    <name type="scientific">Luteitalea pratensis</name>
    <dbReference type="NCBI Taxonomy" id="1855912"/>
    <lineage>
        <taxon>Bacteria</taxon>
        <taxon>Pseudomonadati</taxon>
        <taxon>Acidobacteriota</taxon>
        <taxon>Vicinamibacteria</taxon>
        <taxon>Vicinamibacterales</taxon>
        <taxon>Vicinamibacteraceae</taxon>
        <taxon>Luteitalea</taxon>
    </lineage>
</organism>
<dbReference type="EMBL" id="CP015136">
    <property type="protein sequence ID" value="AMY08486.1"/>
    <property type="molecule type" value="Genomic_DNA"/>
</dbReference>
<dbReference type="RefSeq" id="WP_110170326.1">
    <property type="nucleotide sequence ID" value="NZ_CP015136.1"/>
</dbReference>
<protein>
    <recommendedName>
        <fullName evidence="3">DUF3365 domain-containing protein</fullName>
    </recommendedName>
</protein>
<reference evidence="1 2" key="1">
    <citation type="journal article" date="2016" name="Genome Announc.">
        <title>First Complete Genome Sequence of a Subdivision 6 Acidobacterium Strain.</title>
        <authorList>
            <person name="Huang S."/>
            <person name="Vieira S."/>
            <person name="Bunk B."/>
            <person name="Riedel T."/>
            <person name="Sproer C."/>
            <person name="Overmann J."/>
        </authorList>
    </citation>
    <scope>NUCLEOTIDE SEQUENCE [LARGE SCALE GENOMIC DNA]</scope>
    <source>
        <strain evidence="2">DSM 100886 HEG_-6_39</strain>
    </source>
</reference>
<dbReference type="KEGG" id="abac:LuPra_01686"/>
<dbReference type="AlphaFoldDB" id="A0A143PJA1"/>
<evidence type="ECO:0008006" key="3">
    <source>
        <dbReference type="Google" id="ProtNLM"/>
    </source>
</evidence>
<dbReference type="Proteomes" id="UP000076079">
    <property type="component" value="Chromosome"/>
</dbReference>
<evidence type="ECO:0000313" key="1">
    <source>
        <dbReference type="EMBL" id="AMY08486.1"/>
    </source>
</evidence>
<proteinExistence type="predicted"/>